<dbReference type="AlphaFoldDB" id="A0A6P0UDQ0"/>
<reference evidence="1 2" key="1">
    <citation type="submission" date="2020-01" db="EMBL/GenBank/DDBJ databases">
        <title>Muriicola jejuensis KCTC 22299.</title>
        <authorList>
            <person name="Wang G."/>
        </authorList>
    </citation>
    <scope>NUCLEOTIDE SEQUENCE [LARGE SCALE GENOMIC DNA]</scope>
    <source>
        <strain evidence="1 2">KCTC 22299</strain>
    </source>
</reference>
<keyword evidence="2" id="KW-1185">Reference proteome</keyword>
<dbReference type="EMBL" id="JAABOP010000002">
    <property type="protein sequence ID" value="NER10610.1"/>
    <property type="molecule type" value="Genomic_DNA"/>
</dbReference>
<evidence type="ECO:0008006" key="3">
    <source>
        <dbReference type="Google" id="ProtNLM"/>
    </source>
</evidence>
<comment type="caution">
    <text evidence="1">The sequence shown here is derived from an EMBL/GenBank/DDBJ whole genome shotgun (WGS) entry which is preliminary data.</text>
</comment>
<protein>
    <recommendedName>
        <fullName evidence="3">Lipocalin-like domain-containing protein</fullName>
    </recommendedName>
</protein>
<sequence length="116" mass="13201">MAIVTIISVSNCTEIPENNDPIIGIWTKVDIITDQEAGRYTSKQEWIFNDVYLGRYHSYEGSQLEVKTDFSWTEDNGVYTISYPGTDMPEQRVSMKTSEEGTVLEDIQGNILALRE</sequence>
<organism evidence="1 2">
    <name type="scientific">Muriicola jejuensis</name>
    <dbReference type="NCBI Taxonomy" id="504488"/>
    <lineage>
        <taxon>Bacteria</taxon>
        <taxon>Pseudomonadati</taxon>
        <taxon>Bacteroidota</taxon>
        <taxon>Flavobacteriia</taxon>
        <taxon>Flavobacteriales</taxon>
        <taxon>Flavobacteriaceae</taxon>
        <taxon>Muriicola</taxon>
    </lineage>
</organism>
<accession>A0A6P0UDQ0</accession>
<proteinExistence type="predicted"/>
<evidence type="ECO:0000313" key="1">
    <source>
        <dbReference type="EMBL" id="NER10610.1"/>
    </source>
</evidence>
<evidence type="ECO:0000313" key="2">
    <source>
        <dbReference type="Proteomes" id="UP000468443"/>
    </source>
</evidence>
<name>A0A6P0UDQ0_9FLAO</name>
<dbReference type="Proteomes" id="UP000468443">
    <property type="component" value="Unassembled WGS sequence"/>
</dbReference>
<gene>
    <name evidence="1" type="ORF">GWK09_08785</name>
</gene>